<feature type="region of interest" description="Disordered" evidence="1">
    <location>
        <begin position="107"/>
        <end position="141"/>
    </location>
</feature>
<dbReference type="InterPro" id="IPR025392">
    <property type="entry name" value="DUF4124"/>
</dbReference>
<dbReference type="Pfam" id="PF13511">
    <property type="entry name" value="DUF4124"/>
    <property type="match status" value="1"/>
</dbReference>
<evidence type="ECO:0000313" key="5">
    <source>
        <dbReference type="Proteomes" id="UP001058290"/>
    </source>
</evidence>
<evidence type="ECO:0000256" key="2">
    <source>
        <dbReference type="SAM" id="SignalP"/>
    </source>
</evidence>
<dbReference type="EMBL" id="CP104377">
    <property type="protein sequence ID" value="UXC18488.1"/>
    <property type="molecule type" value="Genomic_DNA"/>
</dbReference>
<feature type="region of interest" description="Disordered" evidence="1">
    <location>
        <begin position="226"/>
        <end position="258"/>
    </location>
</feature>
<feature type="region of interest" description="Disordered" evidence="1">
    <location>
        <begin position="78"/>
        <end position="97"/>
    </location>
</feature>
<reference evidence="4" key="1">
    <citation type="submission" date="2022-09" db="EMBL/GenBank/DDBJ databases">
        <title>Bacterial diversity in gut of crayfish and pufferfish.</title>
        <authorList>
            <person name="Huang Y."/>
        </authorList>
    </citation>
    <scope>NUCLEOTIDE SEQUENCE</scope>
    <source>
        <strain evidence="4">PR12</strain>
    </source>
</reference>
<organism evidence="4 5">
    <name type="scientific">Comamonas squillarum</name>
    <dbReference type="NCBI Taxonomy" id="2977320"/>
    <lineage>
        <taxon>Bacteria</taxon>
        <taxon>Pseudomonadati</taxon>
        <taxon>Pseudomonadota</taxon>
        <taxon>Betaproteobacteria</taxon>
        <taxon>Burkholderiales</taxon>
        <taxon>Comamonadaceae</taxon>
        <taxon>Comamonas</taxon>
    </lineage>
</organism>
<keyword evidence="5" id="KW-1185">Reference proteome</keyword>
<evidence type="ECO:0000259" key="3">
    <source>
        <dbReference type="Pfam" id="PF13511"/>
    </source>
</evidence>
<sequence length="258" mass="28106">MRHTPQPRLPRFRLGTWLGLWCACALAAPIAHAQVTRCVDPGTGKVTYTDGACASGARATEIERRKTDEELAQDRAREQEALQAKAERREQELVQRRLQADERAEDLAQRAANRPSRSNPAQSAACHQSRERYSAASDAAADKAMGSSAQLEAAKRQMELDCLGPEAYSRLEASRPAPSAVLPADPYWDRYPYGRPPPRPPVVTPPAPAPSITRCDVFKCVDAQGYSHPRGQIGETVRPPSPSANPRSCRSQGGTAPC</sequence>
<feature type="compositionally biased region" description="Polar residues" evidence="1">
    <location>
        <begin position="244"/>
        <end position="258"/>
    </location>
</feature>
<evidence type="ECO:0000313" key="4">
    <source>
        <dbReference type="EMBL" id="UXC18488.1"/>
    </source>
</evidence>
<dbReference type="RefSeq" id="WP_260719072.1">
    <property type="nucleotide sequence ID" value="NZ_CP104377.1"/>
</dbReference>
<evidence type="ECO:0000256" key="1">
    <source>
        <dbReference type="SAM" id="MobiDB-lite"/>
    </source>
</evidence>
<feature type="signal peptide" evidence="2">
    <location>
        <begin position="1"/>
        <end position="33"/>
    </location>
</feature>
<accession>A0ABY5ZWY3</accession>
<keyword evidence="2" id="KW-0732">Signal</keyword>
<feature type="compositionally biased region" description="Polar residues" evidence="1">
    <location>
        <begin position="115"/>
        <end position="126"/>
    </location>
</feature>
<dbReference type="PROSITE" id="PS51257">
    <property type="entry name" value="PROKAR_LIPOPROTEIN"/>
    <property type="match status" value="1"/>
</dbReference>
<dbReference type="Proteomes" id="UP001058290">
    <property type="component" value="Chromosome"/>
</dbReference>
<protein>
    <submittedName>
        <fullName evidence="4">DUF4124 domain-containing protein</fullName>
    </submittedName>
</protein>
<gene>
    <name evidence="4" type="ORF">N4T19_22870</name>
</gene>
<feature type="chain" id="PRO_5045818524" evidence="2">
    <location>
        <begin position="34"/>
        <end position="258"/>
    </location>
</feature>
<name>A0ABY5ZWY3_9BURK</name>
<feature type="domain" description="DUF4124" evidence="3">
    <location>
        <begin position="22"/>
        <end position="76"/>
    </location>
</feature>
<proteinExistence type="predicted"/>